<dbReference type="InterPro" id="IPR001992">
    <property type="entry name" value="T2SS_GspF/T4SS_PilC_CS"/>
</dbReference>
<evidence type="ECO:0000256" key="9">
    <source>
        <dbReference type="ARBA" id="ARBA00022837"/>
    </source>
</evidence>
<dbReference type="PANTHER" id="PTHR30012">
    <property type="entry name" value="GENERAL SECRETION PATHWAY PROTEIN"/>
    <property type="match status" value="1"/>
</dbReference>
<keyword evidence="7 14" id="KW-0812">Transmembrane</keyword>
<dbReference type="InterPro" id="IPR018076">
    <property type="entry name" value="T2SS_GspF_dom"/>
</dbReference>
<evidence type="ECO:0000256" key="6">
    <source>
        <dbReference type="ARBA" id="ARBA00022519"/>
    </source>
</evidence>
<evidence type="ECO:0000256" key="11">
    <source>
        <dbReference type="ARBA" id="ARBA00022989"/>
    </source>
</evidence>
<evidence type="ECO:0000256" key="4">
    <source>
        <dbReference type="ARBA" id="ARBA00022448"/>
    </source>
</evidence>
<evidence type="ECO:0000256" key="10">
    <source>
        <dbReference type="ARBA" id="ARBA00022927"/>
    </source>
</evidence>
<dbReference type="PANTHER" id="PTHR30012:SF0">
    <property type="entry name" value="TYPE II SECRETION SYSTEM PROTEIN F-RELATED"/>
    <property type="match status" value="1"/>
</dbReference>
<feature type="transmembrane region" description="Helical" evidence="15">
    <location>
        <begin position="226"/>
        <end position="245"/>
    </location>
</feature>
<keyword evidence="18" id="KW-1185">Reference proteome</keyword>
<evidence type="ECO:0000256" key="13">
    <source>
        <dbReference type="ARBA" id="ARBA00030750"/>
    </source>
</evidence>
<evidence type="ECO:0000256" key="8">
    <source>
        <dbReference type="ARBA" id="ARBA00022723"/>
    </source>
</evidence>
<sequence>MAAFEYVALDQSGKQKKGIMEGDTPRQIRQLLRDKQLIPLEVESVTNTKKTKASQGQSGFFKTKISATDLALITRQIATLVRAAIPVEETVKAVAEQCEKPKQRSMLMGIRSRVVEGHSLADALSEYPAVFSDLYRSMVAAGEKSGHLDLVLERLADYTESRQELQSKISGALVYPIILSIVSVAIVSFLLGYVVPEITKSFVKSGQELPGLTQALLSMSEFVQSWGVVTVIVIFALFSAFKYALTKPKLKLAWDRWKIKAWVLGKVIRGMNAARFARTLAILNQSSVPLLEGMKIAGEVMTNEELKSAVREATVRVREGAGLKVSLQQCGYFPPMMLHMIASGENSGELEQMLDRAADNQERQFDNMVSTMMDMIGPVMILVMGSFVFTIVLAIMLPVFALNEALT</sequence>
<accession>A0A545U7R2</accession>
<gene>
    <name evidence="17" type="primary">gspF</name>
    <name evidence="17" type="ORF">FLL46_20280</name>
</gene>
<dbReference type="InterPro" id="IPR011850">
    <property type="entry name" value="T2SS_GspF"/>
</dbReference>
<keyword evidence="10" id="KW-0653">Protein transport</keyword>
<evidence type="ECO:0000256" key="7">
    <source>
        <dbReference type="ARBA" id="ARBA00022692"/>
    </source>
</evidence>
<comment type="function">
    <text evidence="1">Component of the type II secretion system inner membrane complex required for the energy-dependent secretion of extracellular factors such as proteases and toxins from the periplasm.</text>
</comment>
<evidence type="ECO:0000256" key="5">
    <source>
        <dbReference type="ARBA" id="ARBA00022475"/>
    </source>
</evidence>
<reference evidence="17 18" key="1">
    <citation type="submission" date="2019-07" db="EMBL/GenBank/DDBJ databases">
        <title>Draft genome for Aliikangiella sp. M105.</title>
        <authorList>
            <person name="Wang G."/>
        </authorList>
    </citation>
    <scope>NUCLEOTIDE SEQUENCE [LARGE SCALE GENOMIC DNA]</scope>
    <source>
        <strain evidence="17 18">M105</strain>
    </source>
</reference>
<evidence type="ECO:0000256" key="15">
    <source>
        <dbReference type="SAM" id="Phobius"/>
    </source>
</evidence>
<organism evidence="17 18">
    <name type="scientific">Aliikangiella coralliicola</name>
    <dbReference type="NCBI Taxonomy" id="2592383"/>
    <lineage>
        <taxon>Bacteria</taxon>
        <taxon>Pseudomonadati</taxon>
        <taxon>Pseudomonadota</taxon>
        <taxon>Gammaproteobacteria</taxon>
        <taxon>Oceanospirillales</taxon>
        <taxon>Pleioneaceae</taxon>
        <taxon>Aliikangiella</taxon>
    </lineage>
</organism>
<feature type="transmembrane region" description="Helical" evidence="15">
    <location>
        <begin position="379"/>
        <end position="401"/>
    </location>
</feature>
<keyword evidence="9" id="KW-0106">Calcium</keyword>
<evidence type="ECO:0000313" key="17">
    <source>
        <dbReference type="EMBL" id="TQV85504.1"/>
    </source>
</evidence>
<dbReference type="GO" id="GO:0046872">
    <property type="term" value="F:metal ion binding"/>
    <property type="evidence" value="ECO:0007669"/>
    <property type="project" value="UniProtKB-KW"/>
</dbReference>
<comment type="caution">
    <text evidence="17">The sequence shown here is derived from an EMBL/GenBank/DDBJ whole genome shotgun (WGS) entry which is preliminary data.</text>
</comment>
<keyword evidence="6" id="KW-0997">Cell inner membrane</keyword>
<dbReference type="GO" id="GO:0005886">
    <property type="term" value="C:plasma membrane"/>
    <property type="evidence" value="ECO:0007669"/>
    <property type="project" value="UniProtKB-SubCell"/>
</dbReference>
<evidence type="ECO:0000313" key="18">
    <source>
        <dbReference type="Proteomes" id="UP000315439"/>
    </source>
</evidence>
<dbReference type="InterPro" id="IPR003004">
    <property type="entry name" value="GspF/PilC"/>
</dbReference>
<protein>
    <recommendedName>
        <fullName evidence="13">General secretion pathway protein F</fullName>
    </recommendedName>
</protein>
<evidence type="ECO:0000256" key="3">
    <source>
        <dbReference type="ARBA" id="ARBA00005745"/>
    </source>
</evidence>
<dbReference type="Proteomes" id="UP000315439">
    <property type="component" value="Unassembled WGS sequence"/>
</dbReference>
<evidence type="ECO:0000256" key="2">
    <source>
        <dbReference type="ARBA" id="ARBA00004429"/>
    </source>
</evidence>
<feature type="domain" description="Type II secretion system protein GspF" evidence="16">
    <location>
        <begin position="74"/>
        <end position="196"/>
    </location>
</feature>
<feature type="transmembrane region" description="Helical" evidence="15">
    <location>
        <begin position="172"/>
        <end position="195"/>
    </location>
</feature>
<dbReference type="FunFam" id="1.20.81.30:FF:000001">
    <property type="entry name" value="Type II secretion system protein F"/>
    <property type="match status" value="2"/>
</dbReference>
<evidence type="ECO:0000256" key="12">
    <source>
        <dbReference type="ARBA" id="ARBA00023136"/>
    </source>
</evidence>
<evidence type="ECO:0000256" key="14">
    <source>
        <dbReference type="RuleBase" id="RU003923"/>
    </source>
</evidence>
<comment type="subcellular location">
    <subcellularLocation>
        <location evidence="2 14">Cell inner membrane</location>
        <topology evidence="2 14">Multi-pass membrane protein</topology>
    </subcellularLocation>
</comment>
<dbReference type="InterPro" id="IPR042094">
    <property type="entry name" value="T2SS_GspF_sf"/>
</dbReference>
<dbReference type="AlphaFoldDB" id="A0A545U7R2"/>
<dbReference type="EMBL" id="VIKS01000012">
    <property type="protein sequence ID" value="TQV85504.1"/>
    <property type="molecule type" value="Genomic_DNA"/>
</dbReference>
<keyword evidence="4 14" id="KW-0813">Transport</keyword>
<dbReference type="RefSeq" id="WP_142933181.1">
    <property type="nucleotide sequence ID" value="NZ_ML660168.1"/>
</dbReference>
<evidence type="ECO:0000256" key="1">
    <source>
        <dbReference type="ARBA" id="ARBA00002684"/>
    </source>
</evidence>
<dbReference type="PRINTS" id="PR00812">
    <property type="entry name" value="BCTERIALGSPF"/>
</dbReference>
<feature type="domain" description="Type II secretion system protein GspF" evidence="16">
    <location>
        <begin position="276"/>
        <end position="398"/>
    </location>
</feature>
<dbReference type="Pfam" id="PF00482">
    <property type="entry name" value="T2SSF"/>
    <property type="match status" value="2"/>
</dbReference>
<comment type="similarity">
    <text evidence="3 14">Belongs to the GSP F family.</text>
</comment>
<proteinExistence type="inferred from homology"/>
<dbReference type="GO" id="GO:0015627">
    <property type="term" value="C:type II protein secretion system complex"/>
    <property type="evidence" value="ECO:0007669"/>
    <property type="project" value="InterPro"/>
</dbReference>
<name>A0A545U7R2_9GAMM</name>
<keyword evidence="11 15" id="KW-1133">Transmembrane helix</keyword>
<dbReference type="PROSITE" id="PS00874">
    <property type="entry name" value="T2SP_F"/>
    <property type="match status" value="1"/>
</dbReference>
<dbReference type="GO" id="GO:0015628">
    <property type="term" value="P:protein secretion by the type II secretion system"/>
    <property type="evidence" value="ECO:0007669"/>
    <property type="project" value="InterPro"/>
</dbReference>
<dbReference type="Gene3D" id="1.20.81.30">
    <property type="entry name" value="Type II secretion system (T2SS), domain F"/>
    <property type="match status" value="2"/>
</dbReference>
<dbReference type="OrthoDB" id="9805682at2"/>
<keyword evidence="12 15" id="KW-0472">Membrane</keyword>
<keyword evidence="8" id="KW-0479">Metal-binding</keyword>
<evidence type="ECO:0000259" key="16">
    <source>
        <dbReference type="Pfam" id="PF00482"/>
    </source>
</evidence>
<dbReference type="NCBIfam" id="TIGR02120">
    <property type="entry name" value="GspF"/>
    <property type="match status" value="1"/>
</dbReference>
<keyword evidence="5" id="KW-1003">Cell membrane</keyword>